<dbReference type="InterPro" id="IPR000959">
    <property type="entry name" value="POLO_box_dom"/>
</dbReference>
<dbReference type="GO" id="GO:0005524">
    <property type="term" value="F:ATP binding"/>
    <property type="evidence" value="ECO:0007669"/>
    <property type="project" value="UniProtKB-KW"/>
</dbReference>
<dbReference type="Pfam" id="PF00659">
    <property type="entry name" value="POLO_box"/>
    <property type="match status" value="2"/>
</dbReference>
<keyword evidence="4" id="KW-0723">Serine/threonine-protein kinase</keyword>
<dbReference type="CDD" id="cd13118">
    <property type="entry name" value="POLO_box_1"/>
    <property type="match status" value="1"/>
</dbReference>
<keyword evidence="7" id="KW-0547">Nucleotide-binding</keyword>
<accession>A0A2S2R4L7</accession>
<comment type="catalytic activity">
    <reaction evidence="11">
        <text>L-seryl-[protein] + ATP = O-phospho-L-seryl-[protein] + ADP + H(+)</text>
        <dbReference type="Rhea" id="RHEA:17989"/>
        <dbReference type="Rhea" id="RHEA-COMP:9863"/>
        <dbReference type="Rhea" id="RHEA-COMP:11604"/>
        <dbReference type="ChEBI" id="CHEBI:15378"/>
        <dbReference type="ChEBI" id="CHEBI:29999"/>
        <dbReference type="ChEBI" id="CHEBI:30616"/>
        <dbReference type="ChEBI" id="CHEBI:83421"/>
        <dbReference type="ChEBI" id="CHEBI:456216"/>
        <dbReference type="EC" id="2.7.11.21"/>
    </reaction>
</comment>
<evidence type="ECO:0000256" key="1">
    <source>
        <dbReference type="ARBA" id="ARBA00004496"/>
    </source>
</evidence>
<dbReference type="SMART" id="SM00220">
    <property type="entry name" value="S_TKc"/>
    <property type="match status" value="1"/>
</dbReference>
<dbReference type="PROSITE" id="PS50078">
    <property type="entry name" value="POLO_BOX"/>
    <property type="match status" value="2"/>
</dbReference>
<dbReference type="GO" id="GO:0005737">
    <property type="term" value="C:cytoplasm"/>
    <property type="evidence" value="ECO:0007669"/>
    <property type="project" value="UniProtKB-SubCell"/>
</dbReference>
<comment type="catalytic activity">
    <reaction evidence="10">
        <text>L-threonyl-[protein] + ATP = O-phospho-L-threonyl-[protein] + ADP + H(+)</text>
        <dbReference type="Rhea" id="RHEA:46608"/>
        <dbReference type="Rhea" id="RHEA-COMP:11060"/>
        <dbReference type="Rhea" id="RHEA-COMP:11605"/>
        <dbReference type="ChEBI" id="CHEBI:15378"/>
        <dbReference type="ChEBI" id="CHEBI:30013"/>
        <dbReference type="ChEBI" id="CHEBI:30616"/>
        <dbReference type="ChEBI" id="CHEBI:61977"/>
        <dbReference type="ChEBI" id="CHEBI:456216"/>
        <dbReference type="EC" id="2.7.11.21"/>
    </reaction>
</comment>
<dbReference type="InterPro" id="IPR033701">
    <property type="entry name" value="POLO_box_1"/>
</dbReference>
<evidence type="ECO:0000259" key="13">
    <source>
        <dbReference type="PROSITE" id="PS50078"/>
    </source>
</evidence>
<comment type="subcellular location">
    <subcellularLocation>
        <location evidence="1">Cytoplasm</location>
    </subcellularLocation>
</comment>
<dbReference type="Gene3D" id="1.10.510.10">
    <property type="entry name" value="Transferase(Phosphotransferase) domain 1"/>
    <property type="match status" value="1"/>
</dbReference>
<evidence type="ECO:0000256" key="2">
    <source>
        <dbReference type="ARBA" id="ARBA00012424"/>
    </source>
</evidence>
<dbReference type="CDD" id="cd13117">
    <property type="entry name" value="POLO_box_2"/>
    <property type="match status" value="1"/>
</dbReference>
<feature type="domain" description="POLO box" evidence="13">
    <location>
        <begin position="341"/>
        <end position="421"/>
    </location>
</feature>
<dbReference type="SUPFAM" id="SSF82615">
    <property type="entry name" value="Polo-box domain"/>
    <property type="match status" value="2"/>
</dbReference>
<dbReference type="OrthoDB" id="408964at2759"/>
<keyword evidence="5" id="KW-0808">Transferase</keyword>
<dbReference type="EC" id="2.7.11.21" evidence="2"/>
<evidence type="ECO:0000256" key="5">
    <source>
        <dbReference type="ARBA" id="ARBA00022679"/>
    </source>
</evidence>
<dbReference type="GO" id="GO:0000922">
    <property type="term" value="C:spindle pole"/>
    <property type="evidence" value="ECO:0007669"/>
    <property type="project" value="TreeGrafter"/>
</dbReference>
<dbReference type="SUPFAM" id="SSF56112">
    <property type="entry name" value="Protein kinase-like (PK-like)"/>
    <property type="match status" value="1"/>
</dbReference>
<keyword evidence="3" id="KW-0963">Cytoplasm</keyword>
<dbReference type="InterPro" id="IPR036947">
    <property type="entry name" value="POLO_box_dom_sf"/>
</dbReference>
<protein>
    <recommendedName>
        <fullName evidence="2">polo kinase</fullName>
        <ecNumber evidence="2">2.7.11.21</ecNumber>
    </recommendedName>
</protein>
<dbReference type="EMBL" id="GGMS01015774">
    <property type="protein sequence ID" value="MBY84977.1"/>
    <property type="molecule type" value="Transcribed_RNA"/>
</dbReference>
<dbReference type="FunFam" id="3.30.1120.30:FF:000001">
    <property type="entry name" value="Serine/threonine-protein kinase PLK"/>
    <property type="match status" value="1"/>
</dbReference>
<evidence type="ECO:0000256" key="7">
    <source>
        <dbReference type="ARBA" id="ARBA00022741"/>
    </source>
</evidence>
<evidence type="ECO:0000256" key="6">
    <source>
        <dbReference type="ARBA" id="ARBA00022737"/>
    </source>
</evidence>
<dbReference type="GO" id="GO:0007052">
    <property type="term" value="P:mitotic spindle organization"/>
    <property type="evidence" value="ECO:0007669"/>
    <property type="project" value="TreeGrafter"/>
</dbReference>
<evidence type="ECO:0000256" key="4">
    <source>
        <dbReference type="ARBA" id="ARBA00022527"/>
    </source>
</evidence>
<evidence type="ECO:0000256" key="10">
    <source>
        <dbReference type="ARBA" id="ARBA00047802"/>
    </source>
</evidence>
<dbReference type="GO" id="GO:0000776">
    <property type="term" value="C:kinetochore"/>
    <property type="evidence" value="ECO:0007669"/>
    <property type="project" value="TreeGrafter"/>
</dbReference>
<keyword evidence="8 14" id="KW-0418">Kinase</keyword>
<organism evidence="14">
    <name type="scientific">Sipha flava</name>
    <name type="common">yellow sugarcane aphid</name>
    <dbReference type="NCBI Taxonomy" id="143950"/>
    <lineage>
        <taxon>Eukaryota</taxon>
        <taxon>Metazoa</taxon>
        <taxon>Ecdysozoa</taxon>
        <taxon>Arthropoda</taxon>
        <taxon>Hexapoda</taxon>
        <taxon>Insecta</taxon>
        <taxon>Pterygota</taxon>
        <taxon>Neoptera</taxon>
        <taxon>Paraneoptera</taxon>
        <taxon>Hemiptera</taxon>
        <taxon>Sternorrhyncha</taxon>
        <taxon>Aphidomorpha</taxon>
        <taxon>Aphidoidea</taxon>
        <taxon>Aphididae</taxon>
        <taxon>Sipha</taxon>
    </lineage>
</organism>
<keyword evidence="6" id="KW-0677">Repeat</keyword>
<evidence type="ECO:0000256" key="8">
    <source>
        <dbReference type="ARBA" id="ARBA00022777"/>
    </source>
</evidence>
<evidence type="ECO:0000256" key="11">
    <source>
        <dbReference type="ARBA" id="ARBA00048347"/>
    </source>
</evidence>
<evidence type="ECO:0000256" key="9">
    <source>
        <dbReference type="ARBA" id="ARBA00022840"/>
    </source>
</evidence>
<dbReference type="GO" id="GO:0004674">
    <property type="term" value="F:protein serine/threonine kinase activity"/>
    <property type="evidence" value="ECO:0007669"/>
    <property type="project" value="UniProtKB-KW"/>
</dbReference>
<dbReference type="PANTHER" id="PTHR24345:SF93">
    <property type="entry name" value="SERINE_THREONINE-PROTEIN KINASE PLK1"/>
    <property type="match status" value="1"/>
</dbReference>
<name>A0A2S2R4L7_9HEMI</name>
<dbReference type="Gene3D" id="3.30.1120.30">
    <property type="entry name" value="POLO box domain"/>
    <property type="match status" value="2"/>
</dbReference>
<feature type="domain" description="Protein kinase" evidence="12">
    <location>
        <begin position="1"/>
        <end position="118"/>
    </location>
</feature>
<reference evidence="14" key="1">
    <citation type="submission" date="2018-04" db="EMBL/GenBank/DDBJ databases">
        <title>Transcriptome assembly of Sipha flava.</title>
        <authorList>
            <person name="Scully E.D."/>
            <person name="Geib S.M."/>
            <person name="Palmer N.A."/>
            <person name="Koch K."/>
            <person name="Bradshaw J."/>
            <person name="Heng-Moss T."/>
            <person name="Sarath G."/>
        </authorList>
    </citation>
    <scope>NUCLEOTIDE SEQUENCE</scope>
</reference>
<feature type="domain" description="POLO box" evidence="13">
    <location>
        <begin position="241"/>
        <end position="319"/>
    </location>
</feature>
<evidence type="ECO:0000256" key="3">
    <source>
        <dbReference type="ARBA" id="ARBA00022490"/>
    </source>
</evidence>
<dbReference type="InterPro" id="IPR011009">
    <property type="entry name" value="Kinase-like_dom_sf"/>
</dbReference>
<evidence type="ECO:0000259" key="12">
    <source>
        <dbReference type="PROSITE" id="PS50011"/>
    </source>
</evidence>
<sequence length="425" mass="49221">MEVKIGDLGLATKIEYKGQKKYTLCGTPNYIAPEILNKTGHSFEVDIWSIGCIMFTLLIGKPPFESSSLKETYSRIIRCDYNIPSHLNKNARILINRMLQFNPKQRPSVSEIMKADFFTNGCMPYILPTLCLKMAPLFDSINYRESVFNRRPLVECKSPKLTETNISVVPQNLVIKPTRTNVSKNKFKMSPVNYEVSFINSKNNMIFLEKELKTILNCKSSKKGIQNLKESTDPVIQPFIWVSKWVDYSDKYGFGYELSDDCVSVMFNDFTQIILLANLKDVHYIEKNGSEEYYTIDNTPMKLNKKIKLLKYFKKYMNDNLMKAGTDILAKDINKSSRPPHIYWWHRCDDSVTMQLTNGTLQINFPDHSKVLLCPIINTVTFIKNNAFHTYSFSTISLHGCDPEFIKYLEYALKEIKSVLRNNYF</sequence>
<dbReference type="PANTHER" id="PTHR24345">
    <property type="entry name" value="SERINE/THREONINE-PROTEIN KINASE PLK"/>
    <property type="match status" value="1"/>
</dbReference>
<dbReference type="GO" id="GO:0005813">
    <property type="term" value="C:centrosome"/>
    <property type="evidence" value="ECO:0007669"/>
    <property type="project" value="TreeGrafter"/>
</dbReference>
<evidence type="ECO:0000313" key="14">
    <source>
        <dbReference type="EMBL" id="MBY84977.1"/>
    </source>
</evidence>
<dbReference type="InterPro" id="IPR033695">
    <property type="entry name" value="POLO_box_2"/>
</dbReference>
<dbReference type="InterPro" id="IPR000719">
    <property type="entry name" value="Prot_kinase_dom"/>
</dbReference>
<gene>
    <name evidence="14" type="primary">polo</name>
    <name evidence="14" type="ORF">g.156753</name>
</gene>
<proteinExistence type="predicted"/>
<dbReference type="GO" id="GO:0005634">
    <property type="term" value="C:nucleus"/>
    <property type="evidence" value="ECO:0007669"/>
    <property type="project" value="TreeGrafter"/>
</dbReference>
<dbReference type="Pfam" id="PF00069">
    <property type="entry name" value="Pkinase"/>
    <property type="match status" value="1"/>
</dbReference>
<dbReference type="PROSITE" id="PS50011">
    <property type="entry name" value="PROTEIN_KINASE_DOM"/>
    <property type="match status" value="1"/>
</dbReference>
<dbReference type="AlphaFoldDB" id="A0A2S2R4L7"/>
<keyword evidence="9" id="KW-0067">ATP-binding</keyword>